<evidence type="ECO:0000259" key="17">
    <source>
        <dbReference type="PROSITE" id="PS50835"/>
    </source>
</evidence>
<dbReference type="PANTHER" id="PTHR11890">
    <property type="entry name" value="INTERLEUKIN-1 RECEPTOR FAMILY MEMBER"/>
    <property type="match status" value="1"/>
</dbReference>
<evidence type="ECO:0000256" key="11">
    <source>
        <dbReference type="ARBA" id="ARBA00023170"/>
    </source>
</evidence>
<dbReference type="KEGG" id="mdo:100017899"/>
<evidence type="ECO:0000256" key="2">
    <source>
        <dbReference type="ARBA" id="ARBA00009752"/>
    </source>
</evidence>
<dbReference type="InterPro" id="IPR013783">
    <property type="entry name" value="Ig-like_fold"/>
</dbReference>
<feature type="chain" id="PRO_5023810739" evidence="15">
    <location>
        <begin position="20"/>
        <end position="533"/>
    </location>
</feature>
<evidence type="ECO:0000256" key="5">
    <source>
        <dbReference type="ARBA" id="ARBA00022737"/>
    </source>
</evidence>
<dbReference type="InterPro" id="IPR000157">
    <property type="entry name" value="TIR_dom"/>
</dbReference>
<dbReference type="PRINTS" id="PR01537">
    <property type="entry name" value="INTRLKN1R1F"/>
</dbReference>
<feature type="transmembrane region" description="Helical" evidence="14">
    <location>
        <begin position="317"/>
        <end position="341"/>
    </location>
</feature>
<accession>F7F019</accession>
<evidence type="ECO:0000256" key="3">
    <source>
        <dbReference type="ARBA" id="ARBA00022692"/>
    </source>
</evidence>
<keyword evidence="19" id="KW-1185">Reference proteome</keyword>
<dbReference type="PROSITE" id="PS50104">
    <property type="entry name" value="TIR"/>
    <property type="match status" value="1"/>
</dbReference>
<dbReference type="PANTHER" id="PTHR11890:SF6">
    <property type="entry name" value="INTERLEUKIN-18 RECEPTOR 1"/>
    <property type="match status" value="1"/>
</dbReference>
<evidence type="ECO:0000256" key="6">
    <source>
        <dbReference type="ARBA" id="ARBA00022801"/>
    </source>
</evidence>
<dbReference type="eggNOG" id="ENOG502QUAC">
    <property type="taxonomic scope" value="Eukaryota"/>
</dbReference>
<evidence type="ECO:0000256" key="1">
    <source>
        <dbReference type="ARBA" id="ARBA00004479"/>
    </source>
</evidence>
<dbReference type="InParanoid" id="F7F019"/>
<protein>
    <submittedName>
        <fullName evidence="18">Interleukin 18 receptor 1</fullName>
    </submittedName>
</protein>
<keyword evidence="13" id="KW-0393">Immunoglobulin domain</keyword>
<keyword evidence="5" id="KW-0677">Repeat</keyword>
<dbReference type="Bgee" id="ENSMODG00000002385">
    <property type="expression patterns" value="Expressed in blood and 4 other cell types or tissues"/>
</dbReference>
<dbReference type="FunFam" id="2.60.40.10:FF:001441">
    <property type="entry name" value="Interleukin-18 receptor 1"/>
    <property type="match status" value="1"/>
</dbReference>
<dbReference type="GO" id="GO:0005886">
    <property type="term" value="C:plasma membrane"/>
    <property type="evidence" value="ECO:0000318"/>
    <property type="project" value="GO_Central"/>
</dbReference>
<dbReference type="SUPFAM" id="SSF48726">
    <property type="entry name" value="Immunoglobulin"/>
    <property type="match status" value="2"/>
</dbReference>
<dbReference type="InterPro" id="IPR036179">
    <property type="entry name" value="Ig-like_dom_sf"/>
</dbReference>
<name>F7F019_MONDO</name>
<evidence type="ECO:0000256" key="8">
    <source>
        <dbReference type="ARBA" id="ARBA00023027"/>
    </source>
</evidence>
<dbReference type="GO" id="GO:0009986">
    <property type="term" value="C:cell surface"/>
    <property type="evidence" value="ECO:0000318"/>
    <property type="project" value="GO_Central"/>
</dbReference>
<dbReference type="SMART" id="SM00255">
    <property type="entry name" value="TIR"/>
    <property type="match status" value="1"/>
</dbReference>
<dbReference type="GO" id="GO:0042008">
    <property type="term" value="F:interleukin-18 receptor activity"/>
    <property type="evidence" value="ECO:0000318"/>
    <property type="project" value="GO_Central"/>
</dbReference>
<dbReference type="GeneID" id="100017899"/>
<dbReference type="Proteomes" id="UP000002280">
    <property type="component" value="Chromosome 7"/>
</dbReference>
<dbReference type="Gene3D" id="3.40.50.10140">
    <property type="entry name" value="Toll/interleukin-1 receptor homology (TIR) domain"/>
    <property type="match status" value="1"/>
</dbReference>
<dbReference type="SMART" id="SM00409">
    <property type="entry name" value="IG"/>
    <property type="match status" value="3"/>
</dbReference>
<sequence>MHLRVLVVIFLIFVEGNNSEECVERSFITALEGEPFHLKCCLSARRHHKNKTFTWTKRYGRNSTMKLSSNENIIINGSVIEFWPIKMNDNGIYSCIAGNENKSWTISVTKKNRHGCFHPNHLITIEADVGKSLSINCIDDYYQKKDHRISLFKNCSPIPGNYRSSILKNAELKDEGNYTCIFFLSNKYGSFNVTKTFRVKVKDNISRVPKLFGNMTNYVEAELGKKKTLNCTAILDGTDGRLYWDYMEENDTNININKINSSDSNAMTRVSSLLEIKIVKEENLNMWYNCTLSSPSITETIAYFLKKKEGPADISRHIFIIALVSSAAVIFLVIMCVIYRVDILLCYRDFLRRDETLLDGKEYDAFVSYLKDCQSENGEEHKFALEILPEALEKHFGYKLCIFERDIIPGGAIVDDIHSLINKSRRLIIVLSENYMSSKVKYELESGLHEALVERKIKIILIEFTPIRDFTFLPQSLKLLKSHRILKWKADKSLPYNSRFWKNLRYLMPAKNTKNVFSSDPLGNELLPVVSKF</sequence>
<feature type="domain" description="Ig-like" evidence="17">
    <location>
        <begin position="209"/>
        <end position="302"/>
    </location>
</feature>
<reference evidence="18" key="2">
    <citation type="submission" date="2025-08" db="UniProtKB">
        <authorList>
            <consortium name="Ensembl"/>
        </authorList>
    </citation>
    <scope>IDENTIFICATION</scope>
</reference>
<dbReference type="InterPro" id="IPR035897">
    <property type="entry name" value="Toll_tir_struct_dom_sf"/>
</dbReference>
<proteinExistence type="inferred from homology"/>
<evidence type="ECO:0000256" key="15">
    <source>
        <dbReference type="SAM" id="SignalP"/>
    </source>
</evidence>
<evidence type="ECO:0000256" key="9">
    <source>
        <dbReference type="ARBA" id="ARBA00023136"/>
    </source>
</evidence>
<keyword evidence="6" id="KW-0378">Hydrolase</keyword>
<dbReference type="OMA" id="HFMGRDE"/>
<dbReference type="STRING" id="13616.ENSMODP00000002903"/>
<comment type="subcellular location">
    <subcellularLocation>
        <location evidence="1">Membrane</location>
        <topology evidence="1">Single-pass type I membrane protein</topology>
    </subcellularLocation>
</comment>
<dbReference type="PROSITE" id="PS50835">
    <property type="entry name" value="IG_LIKE"/>
    <property type="match status" value="2"/>
</dbReference>
<dbReference type="InterPro" id="IPR007110">
    <property type="entry name" value="Ig-like_dom"/>
</dbReference>
<dbReference type="GO" id="GO:0035655">
    <property type="term" value="P:interleukin-18-mediated signaling pathway"/>
    <property type="evidence" value="ECO:0000318"/>
    <property type="project" value="GO_Central"/>
</dbReference>
<keyword evidence="8" id="KW-0520">NAD</keyword>
<dbReference type="GO" id="GO:0002250">
    <property type="term" value="P:adaptive immune response"/>
    <property type="evidence" value="ECO:0000318"/>
    <property type="project" value="GO_Central"/>
</dbReference>
<keyword evidence="7 14" id="KW-1133">Transmembrane helix</keyword>
<evidence type="ECO:0000313" key="19">
    <source>
        <dbReference type="Proteomes" id="UP000002280"/>
    </source>
</evidence>
<comment type="similarity">
    <text evidence="2">Belongs to the interleukin-1 receptor family.</text>
</comment>
<feature type="domain" description="TIR" evidence="16">
    <location>
        <begin position="361"/>
        <end position="508"/>
    </location>
</feature>
<evidence type="ECO:0000259" key="16">
    <source>
        <dbReference type="PROSITE" id="PS50104"/>
    </source>
</evidence>
<evidence type="ECO:0000313" key="18">
    <source>
        <dbReference type="Ensembl" id="ENSMODP00000002903.4"/>
    </source>
</evidence>
<dbReference type="HOGENOM" id="CLU_025552_3_1_1"/>
<dbReference type="OrthoDB" id="9940746at2759"/>
<reference evidence="18" key="3">
    <citation type="submission" date="2025-09" db="UniProtKB">
        <authorList>
            <consortium name="Ensembl"/>
        </authorList>
    </citation>
    <scope>IDENTIFICATION</scope>
</reference>
<keyword evidence="4 15" id="KW-0732">Signal</keyword>
<feature type="domain" description="Ig-like" evidence="17">
    <location>
        <begin position="32"/>
        <end position="107"/>
    </location>
</feature>
<dbReference type="CTD" id="8809"/>
<dbReference type="Pfam" id="PF01582">
    <property type="entry name" value="TIR"/>
    <property type="match status" value="1"/>
</dbReference>
<dbReference type="SUPFAM" id="SSF52200">
    <property type="entry name" value="Toll/Interleukin receptor TIR domain"/>
    <property type="match status" value="1"/>
</dbReference>
<keyword evidence="11" id="KW-0675">Receptor</keyword>
<evidence type="ECO:0000256" key="13">
    <source>
        <dbReference type="ARBA" id="ARBA00023319"/>
    </source>
</evidence>
<dbReference type="GO" id="GO:0032729">
    <property type="term" value="P:positive regulation of type II interferon production"/>
    <property type="evidence" value="ECO:0000318"/>
    <property type="project" value="GO_Central"/>
</dbReference>
<keyword evidence="10" id="KW-1015">Disulfide bond</keyword>
<dbReference type="Gene3D" id="2.60.40.10">
    <property type="entry name" value="Immunoglobulins"/>
    <property type="match status" value="3"/>
</dbReference>
<dbReference type="AlphaFoldDB" id="F7F019"/>
<evidence type="ECO:0000256" key="14">
    <source>
        <dbReference type="SAM" id="Phobius"/>
    </source>
</evidence>
<keyword evidence="9 14" id="KW-0472">Membrane</keyword>
<evidence type="ECO:0000256" key="4">
    <source>
        <dbReference type="ARBA" id="ARBA00022729"/>
    </source>
</evidence>
<dbReference type="GeneTree" id="ENSGT01090000259985"/>
<keyword evidence="3 14" id="KW-0812">Transmembrane</keyword>
<evidence type="ECO:0000256" key="12">
    <source>
        <dbReference type="ARBA" id="ARBA00023180"/>
    </source>
</evidence>
<dbReference type="Ensembl" id="ENSMODT00000002961.4">
    <property type="protein sequence ID" value="ENSMODP00000002903.4"/>
    <property type="gene ID" value="ENSMODG00000002385.4"/>
</dbReference>
<keyword evidence="12" id="KW-0325">Glycoprotein</keyword>
<evidence type="ECO:0000256" key="7">
    <source>
        <dbReference type="ARBA" id="ARBA00022989"/>
    </source>
</evidence>
<dbReference type="FunCoup" id="F7F019">
    <property type="interactions" value="331"/>
</dbReference>
<dbReference type="InterPro" id="IPR015621">
    <property type="entry name" value="IL-1_rcpt_fam"/>
</dbReference>
<dbReference type="GO" id="GO:0016787">
    <property type="term" value="F:hydrolase activity"/>
    <property type="evidence" value="ECO:0007669"/>
    <property type="project" value="UniProtKB-KW"/>
</dbReference>
<dbReference type="FunFam" id="2.60.40.10:FF:001543">
    <property type="entry name" value="Interleukin 18 receptor 1"/>
    <property type="match status" value="1"/>
</dbReference>
<dbReference type="FunFam" id="3.40.50.10140:FF:000002">
    <property type="entry name" value="Interleukin 1 receptor accessory protein"/>
    <property type="match status" value="1"/>
</dbReference>
<organism evidence="18 19">
    <name type="scientific">Monodelphis domestica</name>
    <name type="common">Gray short-tailed opossum</name>
    <dbReference type="NCBI Taxonomy" id="13616"/>
    <lineage>
        <taxon>Eukaryota</taxon>
        <taxon>Metazoa</taxon>
        <taxon>Chordata</taxon>
        <taxon>Craniata</taxon>
        <taxon>Vertebrata</taxon>
        <taxon>Euteleostomi</taxon>
        <taxon>Mammalia</taxon>
        <taxon>Metatheria</taxon>
        <taxon>Didelphimorphia</taxon>
        <taxon>Didelphidae</taxon>
        <taxon>Monodelphis</taxon>
    </lineage>
</organism>
<reference evidence="18 19" key="1">
    <citation type="journal article" date="2007" name="Nature">
        <title>Genome of the marsupial Monodelphis domestica reveals innovation in non-coding sequences.</title>
        <authorList>
            <person name="Mikkelsen T.S."/>
            <person name="Wakefield M.J."/>
            <person name="Aken B."/>
            <person name="Amemiya C.T."/>
            <person name="Chang J.L."/>
            <person name="Duke S."/>
            <person name="Garber M."/>
            <person name="Gentles A.J."/>
            <person name="Goodstadt L."/>
            <person name="Heger A."/>
            <person name="Jurka J."/>
            <person name="Kamal M."/>
            <person name="Mauceli E."/>
            <person name="Searle S.M."/>
            <person name="Sharpe T."/>
            <person name="Baker M.L."/>
            <person name="Batzer M.A."/>
            <person name="Benos P.V."/>
            <person name="Belov K."/>
            <person name="Clamp M."/>
            <person name="Cook A."/>
            <person name="Cuff J."/>
            <person name="Das R."/>
            <person name="Davidow L."/>
            <person name="Deakin J.E."/>
            <person name="Fazzari M.J."/>
            <person name="Glass J.L."/>
            <person name="Grabherr M."/>
            <person name="Greally J.M."/>
            <person name="Gu W."/>
            <person name="Hore T.A."/>
            <person name="Huttley G.A."/>
            <person name="Kleber M."/>
            <person name="Jirtle R.L."/>
            <person name="Koina E."/>
            <person name="Lee J.T."/>
            <person name="Mahony S."/>
            <person name="Marra M.A."/>
            <person name="Miller R.D."/>
            <person name="Nicholls R.D."/>
            <person name="Oda M."/>
            <person name="Papenfuss A.T."/>
            <person name="Parra Z.E."/>
            <person name="Pollock D.D."/>
            <person name="Ray D.A."/>
            <person name="Schein J.E."/>
            <person name="Speed T.P."/>
            <person name="Thompson K."/>
            <person name="VandeBerg J.L."/>
            <person name="Wade C.M."/>
            <person name="Walker J.A."/>
            <person name="Waters P.D."/>
            <person name="Webber C."/>
            <person name="Weidman J.R."/>
            <person name="Xie X."/>
            <person name="Zody M.C."/>
            <person name="Baldwin J."/>
            <person name="Abdouelleil A."/>
            <person name="Abdulkadir J."/>
            <person name="Abebe A."/>
            <person name="Abera B."/>
            <person name="Abreu J."/>
            <person name="Acer S.C."/>
            <person name="Aftuck L."/>
            <person name="Alexander A."/>
            <person name="An P."/>
            <person name="Anderson E."/>
            <person name="Anderson S."/>
            <person name="Arachi H."/>
            <person name="Azer M."/>
            <person name="Bachantsang P."/>
            <person name="Barry A."/>
            <person name="Bayul T."/>
            <person name="Berlin A."/>
            <person name="Bessette D."/>
            <person name="Bloom T."/>
            <person name="Bloom T."/>
            <person name="Boguslavskiy L."/>
            <person name="Bonnet C."/>
            <person name="Boukhgalter B."/>
            <person name="Bourzgui I."/>
            <person name="Brown A."/>
            <person name="Cahill P."/>
            <person name="Channer S."/>
            <person name="Cheshatsang Y."/>
            <person name="Chuda L."/>
            <person name="Citroen M."/>
            <person name="Collymore A."/>
            <person name="Cooke P."/>
            <person name="Costello M."/>
            <person name="D'Aco K."/>
            <person name="Daza R."/>
            <person name="De Haan G."/>
            <person name="DeGray S."/>
            <person name="DeMaso C."/>
            <person name="Dhargay N."/>
            <person name="Dooley K."/>
            <person name="Dooley E."/>
            <person name="Doricent M."/>
            <person name="Dorje P."/>
            <person name="Dorjee K."/>
            <person name="Dupes A."/>
            <person name="Elong R."/>
            <person name="Falk J."/>
            <person name="Farina A."/>
            <person name="Faro S."/>
            <person name="Ferguson D."/>
            <person name="Fisher S."/>
            <person name="Foley C.D."/>
            <person name="Franke A."/>
            <person name="Friedrich D."/>
            <person name="Gadbois L."/>
            <person name="Gearin G."/>
            <person name="Gearin C.R."/>
            <person name="Giannoukos G."/>
            <person name="Goode T."/>
            <person name="Graham J."/>
            <person name="Grandbois E."/>
            <person name="Grewal S."/>
            <person name="Gyaltsen K."/>
            <person name="Hafez N."/>
            <person name="Hagos B."/>
            <person name="Hall J."/>
            <person name="Henson C."/>
            <person name="Hollinger A."/>
            <person name="Honan T."/>
            <person name="Huard M.D."/>
            <person name="Hughes L."/>
            <person name="Hurhula B."/>
            <person name="Husby M.E."/>
            <person name="Kamat A."/>
            <person name="Kanga B."/>
            <person name="Kashin S."/>
            <person name="Khazanovich D."/>
            <person name="Kisner P."/>
            <person name="Lance K."/>
            <person name="Lara M."/>
            <person name="Lee W."/>
            <person name="Lennon N."/>
            <person name="Letendre F."/>
            <person name="LeVine R."/>
            <person name="Lipovsky A."/>
            <person name="Liu X."/>
            <person name="Liu J."/>
            <person name="Liu S."/>
            <person name="Lokyitsang T."/>
            <person name="Lokyitsang Y."/>
            <person name="Lubonja R."/>
            <person name="Lui A."/>
            <person name="MacDonald P."/>
            <person name="Magnisalis V."/>
            <person name="Maru K."/>
            <person name="Matthews C."/>
            <person name="McCusker W."/>
            <person name="McDonough S."/>
            <person name="Mehta T."/>
            <person name="Meldrim J."/>
            <person name="Meneus L."/>
            <person name="Mihai O."/>
            <person name="Mihalev A."/>
            <person name="Mihova T."/>
            <person name="Mittelman R."/>
            <person name="Mlenga V."/>
            <person name="Montmayeur A."/>
            <person name="Mulrain L."/>
            <person name="Navidi A."/>
            <person name="Naylor J."/>
            <person name="Negash T."/>
            <person name="Nguyen T."/>
            <person name="Nguyen N."/>
            <person name="Nicol R."/>
            <person name="Norbu C."/>
            <person name="Norbu N."/>
            <person name="Novod N."/>
            <person name="O'Neill B."/>
            <person name="Osman S."/>
            <person name="Markiewicz E."/>
            <person name="Oyono O.L."/>
            <person name="Patti C."/>
            <person name="Phunkhang P."/>
            <person name="Pierre F."/>
            <person name="Priest M."/>
            <person name="Raghuraman S."/>
            <person name="Rege F."/>
            <person name="Reyes R."/>
            <person name="Rise C."/>
            <person name="Rogov P."/>
            <person name="Ross K."/>
            <person name="Ryan E."/>
            <person name="Settipalli S."/>
            <person name="Shea T."/>
            <person name="Sherpa N."/>
            <person name="Shi L."/>
            <person name="Shih D."/>
            <person name="Sparrow T."/>
            <person name="Spaulding J."/>
            <person name="Stalker J."/>
            <person name="Stange-Thomann N."/>
            <person name="Stavropoulos S."/>
            <person name="Stone C."/>
            <person name="Strader C."/>
            <person name="Tesfaye S."/>
            <person name="Thomson T."/>
            <person name="Thoulutsang Y."/>
            <person name="Thoulutsang D."/>
            <person name="Topham K."/>
            <person name="Topping I."/>
            <person name="Tsamla T."/>
            <person name="Vassiliev H."/>
            <person name="Vo A."/>
            <person name="Wangchuk T."/>
            <person name="Wangdi T."/>
            <person name="Weiand M."/>
            <person name="Wilkinson J."/>
            <person name="Wilson A."/>
            <person name="Yadav S."/>
            <person name="Young G."/>
            <person name="Yu Q."/>
            <person name="Zembek L."/>
            <person name="Zhong D."/>
            <person name="Zimmer A."/>
            <person name="Zwirko Z."/>
            <person name="Jaffe D.B."/>
            <person name="Alvarez P."/>
            <person name="Brockman W."/>
            <person name="Butler J."/>
            <person name="Chin C."/>
            <person name="Gnerre S."/>
            <person name="MacCallum I."/>
            <person name="Graves J.A."/>
            <person name="Ponting C.P."/>
            <person name="Breen M."/>
            <person name="Samollow P.B."/>
            <person name="Lander E.S."/>
            <person name="Lindblad-Toh K."/>
        </authorList>
    </citation>
    <scope>NUCLEOTIDE SEQUENCE [LARGE SCALE GENOMIC DNA]</scope>
</reference>
<feature type="signal peptide" evidence="15">
    <location>
        <begin position="1"/>
        <end position="19"/>
    </location>
</feature>
<evidence type="ECO:0000256" key="10">
    <source>
        <dbReference type="ARBA" id="ARBA00023157"/>
    </source>
</evidence>
<dbReference type="InterPro" id="IPR003599">
    <property type="entry name" value="Ig_sub"/>
</dbReference>